<organism evidence="1 2">
    <name type="scientific">Tanacetum coccineum</name>
    <dbReference type="NCBI Taxonomy" id="301880"/>
    <lineage>
        <taxon>Eukaryota</taxon>
        <taxon>Viridiplantae</taxon>
        <taxon>Streptophyta</taxon>
        <taxon>Embryophyta</taxon>
        <taxon>Tracheophyta</taxon>
        <taxon>Spermatophyta</taxon>
        <taxon>Magnoliopsida</taxon>
        <taxon>eudicotyledons</taxon>
        <taxon>Gunneridae</taxon>
        <taxon>Pentapetalae</taxon>
        <taxon>asterids</taxon>
        <taxon>campanulids</taxon>
        <taxon>Asterales</taxon>
        <taxon>Asteraceae</taxon>
        <taxon>Asteroideae</taxon>
        <taxon>Anthemideae</taxon>
        <taxon>Anthemidinae</taxon>
        <taxon>Tanacetum</taxon>
    </lineage>
</organism>
<sequence length="330" mass="36986">MTSFDCRLKAIKACSACGNLHTSAFCCSKEKLKNKILVPMPESSQQHIKIERICFDCGDLVHGLNCLECDLTRKILEKAFQKFQNTSKSSNDNSNVVNAPREPFVVKQDPSVNSSQKSPLIDQKCCCECGDSLDGIFCQRCTCKSCGKGAHIGYNCPPKTPIISNPEPTKQTVNEIPQARKSVQIPKIFGQCQKCGCNEYDGVCFYCKIRSETPNVLTPYSSNNTPDYSNHSPQPPTHSYENFGNNVHYGYDCSPQVPFIQSPFIQSELCYNQDFNFSQNPQSLQQQFLCCNYCGGPHETFQCQPMNEDYYHEQNPCIPSHVSCSSFRGS</sequence>
<evidence type="ECO:0000313" key="2">
    <source>
        <dbReference type="Proteomes" id="UP001151760"/>
    </source>
</evidence>
<accession>A0ABQ5J2F9</accession>
<evidence type="ECO:0000313" key="1">
    <source>
        <dbReference type="EMBL" id="GJU06190.1"/>
    </source>
</evidence>
<comment type="caution">
    <text evidence="1">The sequence shown here is derived from an EMBL/GenBank/DDBJ whole genome shotgun (WGS) entry which is preliminary data.</text>
</comment>
<protein>
    <recommendedName>
        <fullName evidence="3">CCHC-type domain-containing protein</fullName>
    </recommendedName>
</protein>
<dbReference type="Proteomes" id="UP001151760">
    <property type="component" value="Unassembled WGS sequence"/>
</dbReference>
<evidence type="ECO:0008006" key="3">
    <source>
        <dbReference type="Google" id="ProtNLM"/>
    </source>
</evidence>
<keyword evidence="2" id="KW-1185">Reference proteome</keyword>
<proteinExistence type="predicted"/>
<gene>
    <name evidence="1" type="ORF">Tco_1122620</name>
</gene>
<name>A0ABQ5J2F9_9ASTR</name>
<reference evidence="1" key="1">
    <citation type="journal article" date="2022" name="Int. J. Mol. Sci.">
        <title>Draft Genome of Tanacetum Coccineum: Genomic Comparison of Closely Related Tanacetum-Family Plants.</title>
        <authorList>
            <person name="Yamashiro T."/>
            <person name="Shiraishi A."/>
            <person name="Nakayama K."/>
            <person name="Satake H."/>
        </authorList>
    </citation>
    <scope>NUCLEOTIDE SEQUENCE</scope>
</reference>
<dbReference type="EMBL" id="BQNB010021418">
    <property type="protein sequence ID" value="GJU06190.1"/>
    <property type="molecule type" value="Genomic_DNA"/>
</dbReference>
<reference evidence="1" key="2">
    <citation type="submission" date="2022-01" db="EMBL/GenBank/DDBJ databases">
        <authorList>
            <person name="Yamashiro T."/>
            <person name="Shiraishi A."/>
            <person name="Satake H."/>
            <person name="Nakayama K."/>
        </authorList>
    </citation>
    <scope>NUCLEOTIDE SEQUENCE</scope>
</reference>